<dbReference type="EMBL" id="FRAW01000026">
    <property type="protein sequence ID" value="SHK95367.1"/>
    <property type="molecule type" value="Genomic_DNA"/>
</dbReference>
<gene>
    <name evidence="2" type="ORF">SAMN05720469_1266</name>
</gene>
<dbReference type="AlphaFoldDB" id="A0A1M6WNP7"/>
<evidence type="ECO:0000313" key="3">
    <source>
        <dbReference type="Proteomes" id="UP000184275"/>
    </source>
</evidence>
<keyword evidence="3" id="KW-1185">Reference proteome</keyword>
<sequence>MNLYKTICIFGALAAVAFADSHVMPLTAEIKNEQPYSLDNNAIRVRVFNHGIDTLKQMSFCYRFHANKEFVFEHDWYLPDLNFKVDTLTDTTYQIHFWLKQGAFIAPKSYFPNTSGIVFGLHYRYWFPWEHQLDYSFSSSPVFESTDKLFLSMTDECYDNVVTIDSARIKILGEDKDGNGVRDDLDSLIDVKIPDSPEKRAAYRYLARAIQNQWTAFYKNPQMTYEELHPYEVLASLGGSLIHEVDAKKELKWNLFFAQLHNTKERILFDDEIDQIFSGKSLPVAVKFDKRYSSLVAEGMNTYNEILEQERMK</sequence>
<evidence type="ECO:0000313" key="2">
    <source>
        <dbReference type="EMBL" id="SHK95367.1"/>
    </source>
</evidence>
<reference evidence="3" key="1">
    <citation type="submission" date="2016-11" db="EMBL/GenBank/DDBJ databases">
        <authorList>
            <person name="Varghese N."/>
            <person name="Submissions S."/>
        </authorList>
    </citation>
    <scope>NUCLEOTIDE SEQUENCE [LARGE SCALE GENOMIC DNA]</scope>
    <source>
        <strain evidence="3">UWOS</strain>
    </source>
</reference>
<evidence type="ECO:0008006" key="4">
    <source>
        <dbReference type="Google" id="ProtNLM"/>
    </source>
</evidence>
<proteinExistence type="predicted"/>
<dbReference type="Proteomes" id="UP000184275">
    <property type="component" value="Unassembled WGS sequence"/>
</dbReference>
<organism evidence="2 3">
    <name type="scientific">Fibrobacter intestinalis</name>
    <dbReference type="NCBI Taxonomy" id="28122"/>
    <lineage>
        <taxon>Bacteria</taxon>
        <taxon>Pseudomonadati</taxon>
        <taxon>Fibrobacterota</taxon>
        <taxon>Fibrobacteria</taxon>
        <taxon>Fibrobacterales</taxon>
        <taxon>Fibrobacteraceae</taxon>
        <taxon>Fibrobacter</taxon>
    </lineage>
</organism>
<feature type="signal peptide" evidence="1">
    <location>
        <begin position="1"/>
        <end position="19"/>
    </location>
</feature>
<name>A0A1M6WNP7_9BACT</name>
<accession>A0A1M6WNP7</accession>
<dbReference type="RefSeq" id="WP_073305311.1">
    <property type="nucleotide sequence ID" value="NZ_FRAW01000026.1"/>
</dbReference>
<evidence type="ECO:0000256" key="1">
    <source>
        <dbReference type="SAM" id="SignalP"/>
    </source>
</evidence>
<feature type="chain" id="PRO_5009922129" description="YARHG domain-containing protein" evidence="1">
    <location>
        <begin position="20"/>
        <end position="313"/>
    </location>
</feature>
<protein>
    <recommendedName>
        <fullName evidence="4">YARHG domain-containing protein</fullName>
    </recommendedName>
</protein>
<keyword evidence="1" id="KW-0732">Signal</keyword>